<dbReference type="Proteomes" id="UP001333710">
    <property type="component" value="Chromosome"/>
</dbReference>
<sequence>MSEDILLIGNDINNGARGNSWSDLLSKMNQEFGTSVDFSDPKKPFPLAYEEFYFEAAVQNGHKEKDVLQFIAEQTGAIEPNPIHDLLVSLPCENLFTTNYDLSLDRAISEQKTYKNVGVVPEKTYNLFRKHQVNNKSIWHIHGVANNPNSIVLGYNHYSGYLQYMRNYVVTGTKDAYKSLPATQLIKQLKSATVQHNSWIDFFFTHNIHILGLSLDFIESDLWWLLTYRRKIQIDKDKLIDIFNQIHYYIPQKYVASSKAKIDLLKSSGVMVNIIDAKPSTLDYYKKVSDLIA</sequence>
<evidence type="ECO:0008006" key="3">
    <source>
        <dbReference type="Google" id="ProtNLM"/>
    </source>
</evidence>
<accession>A0AA48KQR6</accession>
<keyword evidence="2" id="KW-1185">Reference proteome</keyword>
<evidence type="ECO:0000313" key="2">
    <source>
        <dbReference type="Proteomes" id="UP001333710"/>
    </source>
</evidence>
<reference evidence="1" key="1">
    <citation type="submission" date="2023-01" db="EMBL/GenBank/DDBJ databases">
        <title>Complete genome sequence of Planctobacterium marinum strain Dej080120_11.</title>
        <authorList>
            <person name="Ueki S."/>
            <person name="Maruyama F."/>
        </authorList>
    </citation>
    <scope>NUCLEOTIDE SEQUENCE</scope>
    <source>
        <strain evidence="1">Dej080120_11</strain>
    </source>
</reference>
<name>A0AA48KQR6_9ALTE</name>
<dbReference type="EMBL" id="AP027272">
    <property type="protein sequence ID" value="BDX08056.1"/>
    <property type="molecule type" value="Genomic_DNA"/>
</dbReference>
<dbReference type="RefSeq" id="WP_338294141.1">
    <property type="nucleotide sequence ID" value="NZ_AP027272.1"/>
</dbReference>
<organism evidence="1 2">
    <name type="scientific">Planctobacterium marinum</name>
    <dbReference type="NCBI Taxonomy" id="1631968"/>
    <lineage>
        <taxon>Bacteria</taxon>
        <taxon>Pseudomonadati</taxon>
        <taxon>Pseudomonadota</taxon>
        <taxon>Gammaproteobacteria</taxon>
        <taxon>Alteromonadales</taxon>
        <taxon>Alteromonadaceae</taxon>
        <taxon>Planctobacterium</taxon>
    </lineage>
</organism>
<dbReference type="Pfam" id="PF13289">
    <property type="entry name" value="SIR2_2"/>
    <property type="match status" value="1"/>
</dbReference>
<proteinExistence type="predicted"/>
<evidence type="ECO:0000313" key="1">
    <source>
        <dbReference type="EMBL" id="BDX08056.1"/>
    </source>
</evidence>
<dbReference type="KEGG" id="pmaw:MACH26_35770"/>
<protein>
    <recommendedName>
        <fullName evidence="3">SIR2-like domain-containing protein</fullName>
    </recommendedName>
</protein>
<gene>
    <name evidence="1" type="ORF">MACH26_35770</name>
</gene>
<dbReference type="AlphaFoldDB" id="A0AA48KQR6"/>